<keyword evidence="9" id="KW-1185">Reference proteome</keyword>
<feature type="transmembrane region" description="Helical" evidence="7">
    <location>
        <begin position="501"/>
        <end position="525"/>
    </location>
</feature>
<dbReference type="VEuPathDB" id="TriTrypDB:LtaPh_1312700"/>
<sequence length="607" mass="68816">MQYAGIFSLVKCSSHYSAWKMRPYSLLTVTVLVCVFCIGAASASRHTYVDGDEIKIYAGKVRSRTNPYETYHSQGVPACILQANEESLSLGQLLAGVYVNTLARNIRFNQNKTHKLMCQQTYNPDETERLKELINDYYYELIIDELPVWGAIGEQTSDKEFSIFLHQTFYIGVNGNEIVNVTLVTSSPTKFESDTVYTYTYSVVFQPSKVEYTKRFLTVFQTSYLTPRARFASLISTCLIVLFLFSLIALIVSRVLHSEQARMEKEAHLRSDGQDISDESGWRCLYADVFRVPRYPGIFCAILGCGTQLLVLATAVISLSVMNNHTISNHSLMTFTVYGYALTSYIAGYVSGYQLMGFGFLSPTMASRWIRAFHITFILVPGIYATAVFFSSTVAILYGSSEFPYIKGVIIVLCLWVFVAYPLCLVGVLCSRYVFRRTERRRNIPHVNQIPRLVLRPPRKLLAPCSLLLVSGIIPFFAIFLEFSFVFASVWSFRIFHFHGLIAITAILYIVVTAFVSVVATFLLLSTENHYWKWMSMGFGASCSMYAFAYAIFFYVFKSSMHGLLMFVVYYSYCFVFMLPLALIGATVSYFSASYFVKSIYAQGKND</sequence>
<feature type="transmembrane region" description="Helical" evidence="7">
    <location>
        <begin position="461"/>
        <end position="481"/>
    </location>
</feature>
<reference evidence="8" key="1">
    <citation type="submission" date="2019-11" db="EMBL/GenBank/DDBJ databases">
        <title>Leishmania tarentolae CDS.</title>
        <authorList>
            <person name="Goto Y."/>
            <person name="Yamagishi J."/>
        </authorList>
    </citation>
    <scope>NUCLEOTIDE SEQUENCE [LARGE SCALE GENOMIC DNA]</scope>
    <source>
        <strain evidence="8">Parrot Tar II</strain>
    </source>
</reference>
<evidence type="ECO:0000256" key="1">
    <source>
        <dbReference type="ARBA" id="ARBA00004141"/>
    </source>
</evidence>
<proteinExistence type="inferred from homology"/>
<dbReference type="PANTHER" id="PTHR10766:SF41">
    <property type="entry name" value="TRANSMEMBRANE 9 SUPERFAMILY MEMBER 3"/>
    <property type="match status" value="1"/>
</dbReference>
<keyword evidence="4" id="KW-0732">Signal</keyword>
<evidence type="ECO:0000256" key="3">
    <source>
        <dbReference type="ARBA" id="ARBA00022692"/>
    </source>
</evidence>
<evidence type="ECO:0000256" key="4">
    <source>
        <dbReference type="ARBA" id="ARBA00022729"/>
    </source>
</evidence>
<comment type="caution">
    <text evidence="8">The sequence shown here is derived from an EMBL/GenBank/DDBJ whole genome shotgun (WGS) entry which is preliminary data.</text>
</comment>
<feature type="transmembrane region" description="Helical" evidence="7">
    <location>
        <begin position="569"/>
        <end position="591"/>
    </location>
</feature>
<keyword evidence="3 7" id="KW-0812">Transmembrane</keyword>
<name>A0A640KCT7_LEITA</name>
<dbReference type="EMBL" id="BLBS01000017">
    <property type="protein sequence ID" value="GET86991.1"/>
    <property type="molecule type" value="Genomic_DNA"/>
</dbReference>
<dbReference type="PANTHER" id="PTHR10766">
    <property type="entry name" value="TRANSMEMBRANE 9 SUPERFAMILY PROTEIN"/>
    <property type="match status" value="1"/>
</dbReference>
<gene>
    <name evidence="8" type="ORF">LtaPh_1312700</name>
</gene>
<evidence type="ECO:0000256" key="2">
    <source>
        <dbReference type="ARBA" id="ARBA00005227"/>
    </source>
</evidence>
<feature type="transmembrane region" description="Helical" evidence="7">
    <location>
        <begin position="373"/>
        <end position="398"/>
    </location>
</feature>
<dbReference type="Pfam" id="PF02990">
    <property type="entry name" value="EMP70"/>
    <property type="match status" value="1"/>
</dbReference>
<dbReference type="InterPro" id="IPR004240">
    <property type="entry name" value="EMP70"/>
</dbReference>
<dbReference type="OrthoDB" id="1666796at2759"/>
<comment type="subcellular location">
    <subcellularLocation>
        <location evidence="1">Membrane</location>
        <topology evidence="1">Multi-pass membrane protein</topology>
    </subcellularLocation>
</comment>
<feature type="transmembrane region" description="Helical" evidence="7">
    <location>
        <begin position="231"/>
        <end position="256"/>
    </location>
</feature>
<evidence type="ECO:0000256" key="5">
    <source>
        <dbReference type="ARBA" id="ARBA00022989"/>
    </source>
</evidence>
<organism evidence="8 9">
    <name type="scientific">Leishmania tarentolae</name>
    <name type="common">Sauroleishmania tarentolae</name>
    <dbReference type="NCBI Taxonomy" id="5689"/>
    <lineage>
        <taxon>Eukaryota</taxon>
        <taxon>Discoba</taxon>
        <taxon>Euglenozoa</taxon>
        <taxon>Kinetoplastea</taxon>
        <taxon>Metakinetoplastina</taxon>
        <taxon>Trypanosomatida</taxon>
        <taxon>Trypanosomatidae</taxon>
        <taxon>Leishmaniinae</taxon>
        <taxon>Leishmania</taxon>
        <taxon>lizard Leishmania</taxon>
    </lineage>
</organism>
<keyword evidence="6 7" id="KW-0472">Membrane</keyword>
<keyword evidence="5 7" id="KW-1133">Transmembrane helix</keyword>
<evidence type="ECO:0000313" key="8">
    <source>
        <dbReference type="EMBL" id="GET86991.1"/>
    </source>
</evidence>
<feature type="transmembrane region" description="Helical" evidence="7">
    <location>
        <begin position="298"/>
        <end position="317"/>
    </location>
</feature>
<dbReference type="GO" id="GO:0016020">
    <property type="term" value="C:membrane"/>
    <property type="evidence" value="ECO:0007669"/>
    <property type="project" value="UniProtKB-SubCell"/>
</dbReference>
<accession>A0A640KCT7</accession>
<feature type="transmembrane region" description="Helical" evidence="7">
    <location>
        <begin position="337"/>
        <end position="361"/>
    </location>
</feature>
<evidence type="ECO:0000313" key="9">
    <source>
        <dbReference type="Proteomes" id="UP000419144"/>
    </source>
</evidence>
<evidence type="ECO:0000256" key="6">
    <source>
        <dbReference type="ARBA" id="ARBA00023136"/>
    </source>
</evidence>
<dbReference type="AlphaFoldDB" id="A0A640KCT7"/>
<evidence type="ECO:0000256" key="7">
    <source>
        <dbReference type="RuleBase" id="RU363079"/>
    </source>
</evidence>
<feature type="transmembrane region" description="Helical" evidence="7">
    <location>
        <begin position="410"/>
        <end position="435"/>
    </location>
</feature>
<dbReference type="GO" id="GO:0072657">
    <property type="term" value="P:protein localization to membrane"/>
    <property type="evidence" value="ECO:0007669"/>
    <property type="project" value="TreeGrafter"/>
</dbReference>
<comment type="similarity">
    <text evidence="2 7">Belongs to the nonaspanin (TM9SF) (TC 9.A.2) family.</text>
</comment>
<protein>
    <recommendedName>
        <fullName evidence="7">Transmembrane 9 superfamily member</fullName>
    </recommendedName>
</protein>
<dbReference type="Proteomes" id="UP000419144">
    <property type="component" value="Unassembled WGS sequence"/>
</dbReference>
<feature type="transmembrane region" description="Helical" evidence="7">
    <location>
        <begin position="537"/>
        <end position="557"/>
    </location>
</feature>